<dbReference type="eggNOG" id="COG0111">
    <property type="taxonomic scope" value="Bacteria"/>
</dbReference>
<dbReference type="InterPro" id="IPR036291">
    <property type="entry name" value="NAD(P)-bd_dom_sf"/>
</dbReference>
<protein>
    <submittedName>
        <fullName evidence="3">D-isomer specific 2-hydroxyacid dehydrogenase NAD-binding protein</fullName>
    </submittedName>
</protein>
<keyword evidence="1" id="KW-0560">Oxidoreductase</keyword>
<gene>
    <name evidence="3" type="ordered locus">Gbro_4203</name>
</gene>
<dbReference type="Proteomes" id="UP000001219">
    <property type="component" value="Chromosome"/>
</dbReference>
<evidence type="ECO:0000259" key="2">
    <source>
        <dbReference type="Pfam" id="PF02826"/>
    </source>
</evidence>
<proteinExistence type="predicted"/>
<dbReference type="GO" id="GO:0016618">
    <property type="term" value="F:hydroxypyruvate reductase [NAD(P)H] activity"/>
    <property type="evidence" value="ECO:0007669"/>
    <property type="project" value="TreeGrafter"/>
</dbReference>
<sequence length="338" mass="36188">MKVVIAERNLLPHRQMLSGLLEPTGATQSWHDRFDEDRLVTDLADADVYVGGRLTPAMARAGTQLRLVHPVGAGFDKVSCPDLPAQTQVANTFHHENSIAEYVVAAAVTLRRGLLPQDAALRAGRWATPVYRDGLPQPRSLRGAMIGYVGFGHIGRRTADVFAALGARGCAVTGSGRIANPDGLDWYSDPSDLGRLMHDADVVVVSAPLNEHTAGMIGAAELAGLGPDAVLINVGRGPLVVAEDLYEALRDNVIGAAAIDVWYHYPIGDDVASPSELPFAELSNILMTPHSSGVTAETFEGRVRDVADNIVRLAEGRPIQRVVWPRAECNTPTTVDSK</sequence>
<dbReference type="AlphaFoldDB" id="D0L598"/>
<dbReference type="PANTHER" id="PTHR10996:SF283">
    <property type="entry name" value="GLYOXYLATE_HYDROXYPYRUVATE REDUCTASE B"/>
    <property type="match status" value="1"/>
</dbReference>
<dbReference type="KEGG" id="gbr:Gbro_4203"/>
<dbReference type="RefSeq" id="WP_012835857.1">
    <property type="nucleotide sequence ID" value="NC_013441.1"/>
</dbReference>
<dbReference type="Gene3D" id="3.40.50.720">
    <property type="entry name" value="NAD(P)-binding Rossmann-like Domain"/>
    <property type="match status" value="2"/>
</dbReference>
<dbReference type="SUPFAM" id="SSF52283">
    <property type="entry name" value="Formate/glycerate dehydrogenase catalytic domain-like"/>
    <property type="match status" value="1"/>
</dbReference>
<evidence type="ECO:0000313" key="3">
    <source>
        <dbReference type="EMBL" id="ACY23356.1"/>
    </source>
</evidence>
<keyword evidence="4" id="KW-1185">Reference proteome</keyword>
<evidence type="ECO:0000313" key="4">
    <source>
        <dbReference type="Proteomes" id="UP000001219"/>
    </source>
</evidence>
<dbReference type="SUPFAM" id="SSF51735">
    <property type="entry name" value="NAD(P)-binding Rossmann-fold domains"/>
    <property type="match status" value="1"/>
</dbReference>
<reference evidence="3 4" key="2">
    <citation type="journal article" date="2010" name="Stand. Genomic Sci.">
        <title>Complete genome sequence of Gordonia bronchialis type strain (3410).</title>
        <authorList>
            <person name="Ivanova N."/>
            <person name="Sikorski J."/>
            <person name="Jando M."/>
            <person name="Lapidus A."/>
            <person name="Nolan M."/>
            <person name="Lucas S."/>
            <person name="Del Rio T.G."/>
            <person name="Tice H."/>
            <person name="Copeland A."/>
            <person name="Cheng J.F."/>
            <person name="Chen F."/>
            <person name="Bruce D."/>
            <person name="Goodwin L."/>
            <person name="Pitluck S."/>
            <person name="Mavromatis K."/>
            <person name="Ovchinnikova G."/>
            <person name="Pati A."/>
            <person name="Chen A."/>
            <person name="Palaniappan K."/>
            <person name="Land M."/>
            <person name="Hauser L."/>
            <person name="Chang Y.J."/>
            <person name="Jeffries C.D."/>
            <person name="Chain P."/>
            <person name="Saunders E."/>
            <person name="Han C."/>
            <person name="Detter J.C."/>
            <person name="Brettin T."/>
            <person name="Rohde M."/>
            <person name="Goker M."/>
            <person name="Bristow J."/>
            <person name="Eisen J.A."/>
            <person name="Markowitz V."/>
            <person name="Hugenholtz P."/>
            <person name="Klenk H.P."/>
            <person name="Kyrpides N.C."/>
        </authorList>
    </citation>
    <scope>NUCLEOTIDE SEQUENCE [LARGE SCALE GENOMIC DNA]</scope>
    <source>
        <strain evidence="4">ATCC 25592 / DSM 43247 / BCRC 13721 / JCM 3198 / KCTC 3076 / NBRC 16047 / NCTC 10667</strain>
    </source>
</reference>
<dbReference type="GO" id="GO:0030267">
    <property type="term" value="F:glyoxylate reductase (NADPH) activity"/>
    <property type="evidence" value="ECO:0007669"/>
    <property type="project" value="TreeGrafter"/>
</dbReference>
<dbReference type="PANTHER" id="PTHR10996">
    <property type="entry name" value="2-HYDROXYACID DEHYDROGENASE-RELATED"/>
    <property type="match status" value="1"/>
</dbReference>
<accession>D0L598</accession>
<dbReference type="HOGENOM" id="CLU_019796_1_0_11"/>
<feature type="domain" description="D-isomer specific 2-hydroxyacid dehydrogenase NAD-binding" evidence="2">
    <location>
        <begin position="105"/>
        <end position="291"/>
    </location>
</feature>
<dbReference type="CDD" id="cd12165">
    <property type="entry name" value="2-Hacid_dh_6"/>
    <property type="match status" value="1"/>
</dbReference>
<dbReference type="Pfam" id="PF02826">
    <property type="entry name" value="2-Hacid_dh_C"/>
    <property type="match status" value="1"/>
</dbReference>
<dbReference type="GO" id="GO:0005829">
    <property type="term" value="C:cytosol"/>
    <property type="evidence" value="ECO:0007669"/>
    <property type="project" value="TreeGrafter"/>
</dbReference>
<name>D0L598_GORB4</name>
<dbReference type="InterPro" id="IPR006140">
    <property type="entry name" value="D-isomer_DH_NAD-bd"/>
</dbReference>
<evidence type="ECO:0000256" key="1">
    <source>
        <dbReference type="ARBA" id="ARBA00023002"/>
    </source>
</evidence>
<dbReference type="STRING" id="526226.Gbro_4203"/>
<organism evidence="3 4">
    <name type="scientific">Gordonia bronchialis (strain ATCC 25592 / DSM 43247 / BCRC 13721 / JCM 3198 / KCTC 3076 / NBRC 16047 / NCTC 10667)</name>
    <name type="common">Rhodococcus bronchialis</name>
    <dbReference type="NCBI Taxonomy" id="526226"/>
    <lineage>
        <taxon>Bacteria</taxon>
        <taxon>Bacillati</taxon>
        <taxon>Actinomycetota</taxon>
        <taxon>Actinomycetes</taxon>
        <taxon>Mycobacteriales</taxon>
        <taxon>Gordoniaceae</taxon>
        <taxon>Gordonia</taxon>
    </lineage>
</organism>
<dbReference type="GO" id="GO:0051287">
    <property type="term" value="F:NAD binding"/>
    <property type="evidence" value="ECO:0007669"/>
    <property type="project" value="InterPro"/>
</dbReference>
<reference evidence="4" key="1">
    <citation type="submission" date="2009-10" db="EMBL/GenBank/DDBJ databases">
        <title>The complete chromosome of Gordonia bronchialis DSM 43247.</title>
        <authorList>
            <consortium name="US DOE Joint Genome Institute (JGI-PGF)"/>
            <person name="Lucas S."/>
            <person name="Copeland A."/>
            <person name="Lapidus A."/>
            <person name="Glavina del Rio T."/>
            <person name="Dalin E."/>
            <person name="Tice H."/>
            <person name="Bruce D."/>
            <person name="Goodwin L."/>
            <person name="Pitluck S."/>
            <person name="Kyrpides N."/>
            <person name="Mavromatis K."/>
            <person name="Ivanova N."/>
            <person name="Ovchinnikova G."/>
            <person name="Saunders E."/>
            <person name="Brettin T."/>
            <person name="Detter J.C."/>
            <person name="Han C."/>
            <person name="Larimer F."/>
            <person name="Land M."/>
            <person name="Hauser L."/>
            <person name="Markowitz V."/>
            <person name="Cheng J.-F."/>
            <person name="Hugenholtz P."/>
            <person name="Woyke T."/>
            <person name="Wu D."/>
            <person name="Jando M."/>
            <person name="Schneider S."/>
            <person name="Goeker M."/>
            <person name="Klenk H.-P."/>
            <person name="Eisen J.A."/>
        </authorList>
    </citation>
    <scope>NUCLEOTIDE SEQUENCE [LARGE SCALE GENOMIC DNA]</scope>
    <source>
        <strain evidence="4">ATCC 25592 / DSM 43247 / BCRC 13721 / JCM 3198 / KCTC 3076 / NBRC 16047 / NCTC 10667</strain>
    </source>
</reference>
<dbReference type="InterPro" id="IPR050223">
    <property type="entry name" value="D-isomer_2-hydroxyacid_DH"/>
</dbReference>
<dbReference type="EMBL" id="CP001802">
    <property type="protein sequence ID" value="ACY23356.1"/>
    <property type="molecule type" value="Genomic_DNA"/>
</dbReference>